<dbReference type="PROSITE" id="PS50932">
    <property type="entry name" value="HTH_LACI_2"/>
    <property type="match status" value="1"/>
</dbReference>
<evidence type="ECO:0000313" key="8">
    <source>
        <dbReference type="Proteomes" id="UP001500929"/>
    </source>
</evidence>
<dbReference type="PANTHER" id="PTHR30146">
    <property type="entry name" value="LACI-RELATED TRANSCRIPTIONAL REPRESSOR"/>
    <property type="match status" value="1"/>
</dbReference>
<dbReference type="InterPro" id="IPR028082">
    <property type="entry name" value="Peripla_BP_I"/>
</dbReference>
<feature type="region of interest" description="Disordered" evidence="5">
    <location>
        <begin position="363"/>
        <end position="404"/>
    </location>
</feature>
<keyword evidence="2" id="KW-0805">Transcription regulation</keyword>
<keyword evidence="1" id="KW-0678">Repressor</keyword>
<dbReference type="RefSeq" id="WP_259479555.1">
    <property type="nucleotide sequence ID" value="NZ_BAAAQY010000005.1"/>
</dbReference>
<name>A0ABN3DLK7_9MICO</name>
<evidence type="ECO:0000256" key="1">
    <source>
        <dbReference type="ARBA" id="ARBA00022491"/>
    </source>
</evidence>
<keyword evidence="4" id="KW-0804">Transcription</keyword>
<dbReference type="SMART" id="SM00354">
    <property type="entry name" value="HTH_LACI"/>
    <property type="match status" value="1"/>
</dbReference>
<accession>A0ABN3DLK7</accession>
<evidence type="ECO:0000256" key="2">
    <source>
        <dbReference type="ARBA" id="ARBA00023015"/>
    </source>
</evidence>
<dbReference type="SUPFAM" id="SSF53822">
    <property type="entry name" value="Periplasmic binding protein-like I"/>
    <property type="match status" value="1"/>
</dbReference>
<keyword evidence="8" id="KW-1185">Reference proteome</keyword>
<proteinExistence type="predicted"/>
<keyword evidence="3 7" id="KW-0238">DNA-binding</keyword>
<dbReference type="GO" id="GO:0003677">
    <property type="term" value="F:DNA binding"/>
    <property type="evidence" value="ECO:0007669"/>
    <property type="project" value="UniProtKB-KW"/>
</dbReference>
<dbReference type="PANTHER" id="PTHR30146:SF148">
    <property type="entry name" value="HTH-TYPE TRANSCRIPTIONAL REPRESSOR PURR-RELATED"/>
    <property type="match status" value="1"/>
</dbReference>
<gene>
    <name evidence="7" type="ORF">GCM10009851_20800</name>
</gene>
<evidence type="ECO:0000256" key="5">
    <source>
        <dbReference type="SAM" id="MobiDB-lite"/>
    </source>
</evidence>
<evidence type="ECO:0000259" key="6">
    <source>
        <dbReference type="PROSITE" id="PS50932"/>
    </source>
</evidence>
<dbReference type="Gene3D" id="3.40.50.2300">
    <property type="match status" value="2"/>
</dbReference>
<evidence type="ECO:0000256" key="3">
    <source>
        <dbReference type="ARBA" id="ARBA00023125"/>
    </source>
</evidence>
<dbReference type="CDD" id="cd01392">
    <property type="entry name" value="HTH_LacI"/>
    <property type="match status" value="1"/>
</dbReference>
<evidence type="ECO:0000313" key="7">
    <source>
        <dbReference type="EMBL" id="GAA2235622.1"/>
    </source>
</evidence>
<organism evidence="7 8">
    <name type="scientific">Herbiconiux moechotypicola</name>
    <dbReference type="NCBI Taxonomy" id="637393"/>
    <lineage>
        <taxon>Bacteria</taxon>
        <taxon>Bacillati</taxon>
        <taxon>Actinomycetota</taxon>
        <taxon>Actinomycetes</taxon>
        <taxon>Micrococcales</taxon>
        <taxon>Microbacteriaceae</taxon>
        <taxon>Herbiconiux</taxon>
    </lineage>
</organism>
<dbReference type="Proteomes" id="UP001500929">
    <property type="component" value="Unassembled WGS sequence"/>
</dbReference>
<dbReference type="InterPro" id="IPR046335">
    <property type="entry name" value="LacI/GalR-like_sensor"/>
</dbReference>
<dbReference type="InterPro" id="IPR010982">
    <property type="entry name" value="Lambda_DNA-bd_dom_sf"/>
</dbReference>
<evidence type="ECO:0000256" key="4">
    <source>
        <dbReference type="ARBA" id="ARBA00023163"/>
    </source>
</evidence>
<dbReference type="EMBL" id="BAAAQY010000005">
    <property type="protein sequence ID" value="GAA2235622.1"/>
    <property type="molecule type" value="Genomic_DNA"/>
</dbReference>
<comment type="caution">
    <text evidence="7">The sequence shown here is derived from an EMBL/GenBank/DDBJ whole genome shotgun (WGS) entry which is preliminary data.</text>
</comment>
<dbReference type="Pfam" id="PF13377">
    <property type="entry name" value="Peripla_BP_3"/>
    <property type="match status" value="1"/>
</dbReference>
<dbReference type="SUPFAM" id="SSF47413">
    <property type="entry name" value="lambda repressor-like DNA-binding domains"/>
    <property type="match status" value="1"/>
</dbReference>
<protein>
    <submittedName>
        <fullName evidence="7">LacI family DNA-binding transcriptional regulator</fullName>
    </submittedName>
</protein>
<dbReference type="InterPro" id="IPR000843">
    <property type="entry name" value="HTH_LacI"/>
</dbReference>
<dbReference type="Pfam" id="PF00356">
    <property type="entry name" value="LacI"/>
    <property type="match status" value="1"/>
</dbReference>
<sequence length="404" mass="41699">MNRPRIPRQSDIARLAGVSQATVSMVLNDRAGANRIPEATQKRIREAMAELGYVPNIAAQSLRGGRSGLIGVHTFERVFPTAPDDYYREFLNGIEEQAVAAGLDLVLFASTQKPDGTRSIYGSGSNRMRLADGAVILGFEKNDDEIRRLADEGFPFVFIGHREVEGVDVPFVTADYSSAMAPVVRMLADAEHRKVAYLAAPLRGFAQQERLEGFTAAAAPAQAGSAGAAGLAFEVDVREPAEVTAAWVRATLAGGATAIVVETYDLARALADALASAGLSAPADVSVIGLDSDPRSEGAFSHVRVPRRAMGRRAVELLLAVIDGSAPAPLTLPVHCDPPTHDTVGTPSLGTSIVATAAATASATPATTTTPAPAPAPAATIAAPATAAPPASATTAPTPAPSAV</sequence>
<dbReference type="Gene3D" id="1.10.260.40">
    <property type="entry name" value="lambda repressor-like DNA-binding domains"/>
    <property type="match status" value="1"/>
</dbReference>
<feature type="domain" description="HTH lacI-type" evidence="6">
    <location>
        <begin position="7"/>
        <end position="64"/>
    </location>
</feature>
<reference evidence="7 8" key="1">
    <citation type="journal article" date="2019" name="Int. J. Syst. Evol. Microbiol.">
        <title>The Global Catalogue of Microorganisms (GCM) 10K type strain sequencing project: providing services to taxonomists for standard genome sequencing and annotation.</title>
        <authorList>
            <consortium name="The Broad Institute Genomics Platform"/>
            <consortium name="The Broad Institute Genome Sequencing Center for Infectious Disease"/>
            <person name="Wu L."/>
            <person name="Ma J."/>
        </authorList>
    </citation>
    <scope>NUCLEOTIDE SEQUENCE [LARGE SCALE GENOMIC DNA]</scope>
    <source>
        <strain evidence="7 8">JCM 16117</strain>
    </source>
</reference>